<accession>A0A518G286</accession>
<dbReference type="GO" id="GO:0141102">
    <property type="term" value="F:tRNA (5-carboxymethylaminomethyluridine(34)-2'-O)-methyltransferase activity"/>
    <property type="evidence" value="ECO:0007669"/>
    <property type="project" value="RHEA"/>
</dbReference>
<evidence type="ECO:0000256" key="7">
    <source>
        <dbReference type="PIRSR" id="PIRSR029256-1"/>
    </source>
</evidence>
<comment type="function">
    <text evidence="6">Could methylate the ribose at the nucleotide 34 wobble position in tRNA.</text>
</comment>
<keyword evidence="2 6" id="KW-0489">Methyltransferase</keyword>
<comment type="catalytic activity">
    <reaction evidence="6">
        <text>cytidine(34) in tRNA + S-adenosyl-L-methionine = 2'-O-methylcytidine(34) in tRNA + S-adenosyl-L-homocysteine + H(+)</text>
        <dbReference type="Rhea" id="RHEA:43084"/>
        <dbReference type="Rhea" id="RHEA-COMP:10331"/>
        <dbReference type="Rhea" id="RHEA-COMP:10332"/>
        <dbReference type="ChEBI" id="CHEBI:15378"/>
        <dbReference type="ChEBI" id="CHEBI:57856"/>
        <dbReference type="ChEBI" id="CHEBI:59789"/>
        <dbReference type="ChEBI" id="CHEBI:74495"/>
        <dbReference type="ChEBI" id="CHEBI:82748"/>
        <dbReference type="EC" id="2.1.1.207"/>
    </reaction>
</comment>
<keyword evidence="4 6" id="KW-0949">S-adenosyl-L-methionine</keyword>
<evidence type="ECO:0000256" key="4">
    <source>
        <dbReference type="ARBA" id="ARBA00022691"/>
    </source>
</evidence>
<keyword evidence="3 6" id="KW-0808">Transferase</keyword>
<evidence type="ECO:0000313" key="9">
    <source>
        <dbReference type="EMBL" id="QDV22680.1"/>
    </source>
</evidence>
<evidence type="ECO:0000259" key="8">
    <source>
        <dbReference type="Pfam" id="PF00588"/>
    </source>
</evidence>
<dbReference type="GO" id="GO:0002130">
    <property type="term" value="P:wobble position ribose methylation"/>
    <property type="evidence" value="ECO:0007669"/>
    <property type="project" value="TreeGrafter"/>
</dbReference>
<dbReference type="HAMAP" id="MF_01885">
    <property type="entry name" value="tRNA_methyltr_TrmL"/>
    <property type="match status" value="1"/>
</dbReference>
<evidence type="ECO:0000256" key="2">
    <source>
        <dbReference type="ARBA" id="ARBA00022603"/>
    </source>
</evidence>
<evidence type="ECO:0000256" key="3">
    <source>
        <dbReference type="ARBA" id="ARBA00022679"/>
    </source>
</evidence>
<dbReference type="InterPro" id="IPR029028">
    <property type="entry name" value="Alpha/beta_knot_MTases"/>
</dbReference>
<gene>
    <name evidence="9" type="ORF">Q31a_09660</name>
</gene>
<dbReference type="InterPro" id="IPR029026">
    <property type="entry name" value="tRNA_m1G_MTases_N"/>
</dbReference>
<comment type="catalytic activity">
    <reaction evidence="6">
        <text>5-carboxymethylaminomethyluridine(34) in tRNA(Leu) + S-adenosyl-L-methionine = 5-carboxymethylaminomethyl-2'-O-methyluridine(34) in tRNA(Leu) + S-adenosyl-L-homocysteine + H(+)</text>
        <dbReference type="Rhea" id="RHEA:43088"/>
        <dbReference type="Rhea" id="RHEA-COMP:10333"/>
        <dbReference type="Rhea" id="RHEA-COMP:10334"/>
        <dbReference type="ChEBI" id="CHEBI:15378"/>
        <dbReference type="ChEBI" id="CHEBI:57856"/>
        <dbReference type="ChEBI" id="CHEBI:59789"/>
        <dbReference type="ChEBI" id="CHEBI:74508"/>
        <dbReference type="ChEBI" id="CHEBI:74511"/>
        <dbReference type="EC" id="2.1.1.207"/>
    </reaction>
</comment>
<evidence type="ECO:0000256" key="1">
    <source>
        <dbReference type="ARBA" id="ARBA00022490"/>
    </source>
</evidence>
<dbReference type="PIRSF" id="PIRSF029256">
    <property type="entry name" value="SpoU_TrmH_prd"/>
    <property type="match status" value="1"/>
</dbReference>
<keyword evidence="5 6" id="KW-0819">tRNA processing</keyword>
<dbReference type="GO" id="GO:0141098">
    <property type="term" value="F:tRNA (cytidine(34)-2'-O)-methyltransferase activity"/>
    <property type="evidence" value="ECO:0007669"/>
    <property type="project" value="RHEA"/>
</dbReference>
<dbReference type="SUPFAM" id="SSF75217">
    <property type="entry name" value="alpha/beta knot"/>
    <property type="match status" value="1"/>
</dbReference>
<evidence type="ECO:0000313" key="10">
    <source>
        <dbReference type="Proteomes" id="UP000318017"/>
    </source>
</evidence>
<comment type="subcellular location">
    <subcellularLocation>
        <location evidence="6">Cytoplasm</location>
    </subcellularLocation>
</comment>
<feature type="binding site" evidence="6 7">
    <location>
        <position position="135"/>
    </location>
    <ligand>
        <name>S-adenosyl-L-methionine</name>
        <dbReference type="ChEBI" id="CHEBI:59789"/>
    </ligand>
</feature>
<sequence length="177" mass="19719">MTATGSAAASLESPPLHVVLYQPEIPQNTGNIGRTCVALGAKLWMVRPVGFRLDSSQLKRSGMDYWNDLDWELVDNWQHLRERLALDNVWLVTKYGEQRYCDVTYQRGDILVFGNESSGLPDSIHAEFADRQICLPMPGPVRCLNLATTAGIAIYEAARQLQLFDQECASAEPPHAS</sequence>
<dbReference type="InterPro" id="IPR016914">
    <property type="entry name" value="TrmL"/>
</dbReference>
<dbReference type="Pfam" id="PF00588">
    <property type="entry name" value="SpoU_methylase"/>
    <property type="match status" value="1"/>
</dbReference>
<evidence type="ECO:0000256" key="5">
    <source>
        <dbReference type="ARBA" id="ARBA00022694"/>
    </source>
</evidence>
<feature type="domain" description="tRNA/rRNA methyltransferase SpoU type" evidence="8">
    <location>
        <begin position="16"/>
        <end position="155"/>
    </location>
</feature>
<dbReference type="AlphaFoldDB" id="A0A518G286"/>
<feature type="binding site" evidence="6 7">
    <location>
        <position position="114"/>
    </location>
    <ligand>
        <name>S-adenosyl-L-methionine</name>
        <dbReference type="ChEBI" id="CHEBI:59789"/>
    </ligand>
</feature>
<dbReference type="RefSeq" id="WP_145074570.1">
    <property type="nucleotide sequence ID" value="NZ_CP036298.1"/>
</dbReference>
<dbReference type="PANTHER" id="PTHR42971:SF1">
    <property type="entry name" value="TRNA (CYTIDINE(34)-2'-O)-METHYLTRANSFERASE"/>
    <property type="match status" value="1"/>
</dbReference>
<reference evidence="9 10" key="1">
    <citation type="submission" date="2019-02" db="EMBL/GenBank/DDBJ databases">
        <title>Deep-cultivation of Planctomycetes and their phenomic and genomic characterization uncovers novel biology.</title>
        <authorList>
            <person name="Wiegand S."/>
            <person name="Jogler M."/>
            <person name="Boedeker C."/>
            <person name="Pinto D."/>
            <person name="Vollmers J."/>
            <person name="Rivas-Marin E."/>
            <person name="Kohn T."/>
            <person name="Peeters S.H."/>
            <person name="Heuer A."/>
            <person name="Rast P."/>
            <person name="Oberbeckmann S."/>
            <person name="Bunk B."/>
            <person name="Jeske O."/>
            <person name="Meyerdierks A."/>
            <person name="Storesund J.E."/>
            <person name="Kallscheuer N."/>
            <person name="Luecker S."/>
            <person name="Lage O.M."/>
            <person name="Pohl T."/>
            <person name="Merkel B.J."/>
            <person name="Hornburger P."/>
            <person name="Mueller R.-W."/>
            <person name="Bruemmer F."/>
            <person name="Labrenz M."/>
            <person name="Spormann A.M."/>
            <person name="Op den Camp H."/>
            <person name="Overmann J."/>
            <person name="Amann R."/>
            <person name="Jetten M.S.M."/>
            <person name="Mascher T."/>
            <person name="Medema M.H."/>
            <person name="Devos D.P."/>
            <person name="Kaster A.-K."/>
            <person name="Ovreas L."/>
            <person name="Rohde M."/>
            <person name="Galperin M.Y."/>
            <person name="Jogler C."/>
        </authorList>
    </citation>
    <scope>NUCLEOTIDE SEQUENCE [LARGE SCALE GENOMIC DNA]</scope>
    <source>
        <strain evidence="9 10">Q31a</strain>
    </source>
</reference>
<dbReference type="EMBL" id="CP036298">
    <property type="protein sequence ID" value="QDV22680.1"/>
    <property type="molecule type" value="Genomic_DNA"/>
</dbReference>
<dbReference type="Proteomes" id="UP000318017">
    <property type="component" value="Chromosome"/>
</dbReference>
<name>A0A518G286_9BACT</name>
<protein>
    <recommendedName>
        <fullName evidence="6">Putative tRNA (cytidine(34)-2'-O)-methyltransferase</fullName>
        <ecNumber evidence="6">2.1.1.207</ecNumber>
    </recommendedName>
    <alternativeName>
        <fullName evidence="6">tRNA (cytidine/uridine-2'-O-)-methyltransferase</fullName>
    </alternativeName>
</protein>
<evidence type="ECO:0000256" key="6">
    <source>
        <dbReference type="HAMAP-Rule" id="MF_01885"/>
    </source>
</evidence>
<dbReference type="EC" id="2.1.1.207" evidence="6"/>
<dbReference type="GO" id="GO:0003723">
    <property type="term" value="F:RNA binding"/>
    <property type="evidence" value="ECO:0007669"/>
    <property type="project" value="InterPro"/>
</dbReference>
<feature type="binding site" evidence="6 7">
    <location>
        <position position="92"/>
    </location>
    <ligand>
        <name>S-adenosyl-L-methionine</name>
        <dbReference type="ChEBI" id="CHEBI:59789"/>
    </ligand>
</feature>
<dbReference type="Gene3D" id="3.40.1280.10">
    <property type="match status" value="1"/>
</dbReference>
<organism evidence="9 10">
    <name type="scientific">Aureliella helgolandensis</name>
    <dbReference type="NCBI Taxonomy" id="2527968"/>
    <lineage>
        <taxon>Bacteria</taxon>
        <taxon>Pseudomonadati</taxon>
        <taxon>Planctomycetota</taxon>
        <taxon>Planctomycetia</taxon>
        <taxon>Pirellulales</taxon>
        <taxon>Pirellulaceae</taxon>
        <taxon>Aureliella</taxon>
    </lineage>
</organism>
<keyword evidence="1 6" id="KW-0963">Cytoplasm</keyword>
<dbReference type="InterPro" id="IPR001537">
    <property type="entry name" value="SpoU_MeTrfase"/>
</dbReference>
<comment type="similarity">
    <text evidence="6">Belongs to the class IV-like SAM-binding methyltransferase superfamily. RNA methyltransferase TrmH family. TrmL subfamily.</text>
</comment>
<proteinExistence type="inferred from homology"/>
<dbReference type="CDD" id="cd18094">
    <property type="entry name" value="SpoU-like_TrmL"/>
    <property type="match status" value="1"/>
</dbReference>
<dbReference type="PANTHER" id="PTHR42971">
    <property type="entry name" value="TRNA (CYTIDINE(34)-2'-O)-METHYLTRANSFERASE"/>
    <property type="match status" value="1"/>
</dbReference>
<dbReference type="OrthoDB" id="9789043at2"/>
<dbReference type="KEGG" id="ahel:Q31a_09660"/>
<dbReference type="GO" id="GO:0005737">
    <property type="term" value="C:cytoplasm"/>
    <property type="evidence" value="ECO:0007669"/>
    <property type="project" value="UniProtKB-SubCell"/>
</dbReference>
<comment type="caution">
    <text evidence="6">Lacks conserved residue(s) required for the propagation of feature annotation.</text>
</comment>
<keyword evidence="10" id="KW-1185">Reference proteome</keyword>